<sequence>MAVLEDIIRSKEQLLKMGVPTIEKMFARLEPVYNQAKSLDNNNFVDLIDRQTIQMLPTELLTYFVENPDDLVMDGLVSQQMFMIAVATDNVHDVELKPYTNEEFSAVLRGVYPYYDDMVFIHTLRQLLLADDIDERVVGLITTLTPFEELPLPQEMDWDETVIMSLIMQNIWKIFGFLDEQNQRFILQNYFYKSIVLGAPVRFWFKNILASARQSAGYDQVNQFILESIRANKESLPVGAGEPQYRELTKIIDEYFSNIYKEEIDLLAQENYIETIYKGLEEDSPYRNWLREALNIILLLRKKEL</sequence>
<reference evidence="2" key="1">
    <citation type="submission" date="2017-09" db="EMBL/GenBank/DDBJ databases">
        <title>Depth-based differentiation of microbial function through sediment-hosted aquifers and enrichment of novel symbionts in the deep terrestrial subsurface.</title>
        <authorList>
            <person name="Probst A.J."/>
            <person name="Ladd B."/>
            <person name="Jarett J.K."/>
            <person name="Geller-Mcgrath D.E."/>
            <person name="Sieber C.M.K."/>
            <person name="Emerson J.B."/>
            <person name="Anantharaman K."/>
            <person name="Thomas B.C."/>
            <person name="Malmstrom R."/>
            <person name="Stieglmeier M."/>
            <person name="Klingl A."/>
            <person name="Woyke T."/>
            <person name="Ryan C.M."/>
            <person name="Banfield J.F."/>
        </authorList>
    </citation>
    <scope>NUCLEOTIDE SEQUENCE [LARGE SCALE GENOMIC DNA]</scope>
</reference>
<name>A0A2M6W2Q2_9BACT</name>
<evidence type="ECO:0000313" key="1">
    <source>
        <dbReference type="EMBL" id="PIT87086.1"/>
    </source>
</evidence>
<protein>
    <submittedName>
        <fullName evidence="1">Uncharacterized protein</fullName>
    </submittedName>
</protein>
<organism evidence="1 2">
    <name type="scientific">Candidatus Magasanikbacteria bacterium CG10_big_fil_rev_8_21_14_0_10_40_10</name>
    <dbReference type="NCBI Taxonomy" id="1974648"/>
    <lineage>
        <taxon>Bacteria</taxon>
        <taxon>Candidatus Magasanikiibacteriota</taxon>
    </lineage>
</organism>
<dbReference type="Proteomes" id="UP000231183">
    <property type="component" value="Unassembled WGS sequence"/>
</dbReference>
<comment type="caution">
    <text evidence="1">The sequence shown here is derived from an EMBL/GenBank/DDBJ whole genome shotgun (WGS) entry which is preliminary data.</text>
</comment>
<proteinExistence type="predicted"/>
<accession>A0A2M6W2Q2</accession>
<dbReference type="AlphaFoldDB" id="A0A2M6W2Q2"/>
<gene>
    <name evidence="1" type="ORF">COU31_04920</name>
</gene>
<dbReference type="EMBL" id="PFBX01000054">
    <property type="protein sequence ID" value="PIT87086.1"/>
    <property type="molecule type" value="Genomic_DNA"/>
</dbReference>
<evidence type="ECO:0000313" key="2">
    <source>
        <dbReference type="Proteomes" id="UP000231183"/>
    </source>
</evidence>